<feature type="repeat" description="ANK" evidence="10">
    <location>
        <begin position="115"/>
        <end position="147"/>
    </location>
</feature>
<dbReference type="STRING" id="6573.A0A210QIK2"/>
<feature type="repeat" description="ANK" evidence="10">
    <location>
        <begin position="489"/>
        <end position="521"/>
    </location>
</feature>
<keyword evidence="15" id="KW-1185">Reference proteome</keyword>
<dbReference type="SMR" id="A0A210QIK2"/>
<dbReference type="GO" id="GO:0005262">
    <property type="term" value="F:calcium channel activity"/>
    <property type="evidence" value="ECO:0007669"/>
    <property type="project" value="InterPro"/>
</dbReference>
<dbReference type="PRINTS" id="PR01097">
    <property type="entry name" value="TRNSRECEPTRP"/>
</dbReference>
<feature type="compositionally biased region" description="Low complexity" evidence="11">
    <location>
        <begin position="43"/>
        <end position="59"/>
    </location>
</feature>
<feature type="transmembrane region" description="Helical" evidence="12">
    <location>
        <begin position="1399"/>
        <end position="1421"/>
    </location>
</feature>
<accession>A0A210QIK2</accession>
<feature type="repeat" description="ANK" evidence="10">
    <location>
        <begin position="646"/>
        <end position="678"/>
    </location>
</feature>
<feature type="repeat" description="ANK" evidence="10">
    <location>
        <begin position="850"/>
        <end position="882"/>
    </location>
</feature>
<feature type="repeat" description="ANK" evidence="10">
    <location>
        <begin position="999"/>
        <end position="1023"/>
    </location>
</feature>
<dbReference type="PANTHER" id="PTHR24198:SF165">
    <property type="entry name" value="ANKYRIN REPEAT-CONTAINING PROTEIN-RELATED"/>
    <property type="match status" value="1"/>
</dbReference>
<gene>
    <name evidence="14" type="ORF">KP79_PYT01142</name>
</gene>
<feature type="repeat" description="ANK" evidence="10">
    <location>
        <begin position="421"/>
        <end position="453"/>
    </location>
</feature>
<evidence type="ECO:0000256" key="7">
    <source>
        <dbReference type="ARBA" id="ARBA00023065"/>
    </source>
</evidence>
<evidence type="ECO:0000256" key="3">
    <source>
        <dbReference type="ARBA" id="ARBA00022692"/>
    </source>
</evidence>
<dbReference type="InterPro" id="IPR002153">
    <property type="entry name" value="TRPC_channel"/>
</dbReference>
<feature type="repeat" description="ANK" evidence="10">
    <location>
        <begin position="680"/>
        <end position="712"/>
    </location>
</feature>
<sequence>METKENKVPEPEVDVKKEDVAVEPPSTEGVPGLDDDPGGYGAGSESTISSGIGTGKSSENNSDTMSVSSGGTIQSVPTSGKVLGLCQRGEWMTLDQHLRALQKGHTDLSQQDEETGQTPLMVVVKENKLVVAERLLDLGAQINERAKDDRTALHFAAAFAKDDVVRLLINRKADVNLPGGPKGQLPLHMACARTSGAVTVVQLLLKASNKDGRLYPDKNGAIPLFLAAEAGNVAVCKELLYQHADQQLKMQRKDNGDTVLHISCRRRDLDFAKMLVESGAPVDTMNDEKQTPLHLAAWEGDEQMVKYLYQMKANPNLTDTFDRGPVHIAAERGHTNVVDLLVDKCKASISARTKDGSTLMHIASQYGHPDTALAFLKKGVPLHMPNKSGAICLHAAAMKGHTNVVRSLLTKGASVDSKTKDGYTPLHLAVECCKPQVVQMLLGFGAQVELKGGQAQETPLHIAARTKEGEKCGEMLLKSGANVNASQENGETAMHIAARYGQLKMVIALLEEGGNPTQQSKVGETPLHVAVRHCHLEVTTELLLYVTRHKARIDAVMLVNQHNWEGETSVHYVAELTKNMAHSEFEDTDITRLLLEYDGDTSIQTKLTHESPLHYSARSGNEDILMEIVKNIKTSVQSAVNTQSKNGWSPLLVASEQGHLQIVKILLQNHARVDVFDEHHGKAALHLSAENGHDLVADVLLWHKAFVNAKSKLGVTPLHLAAQNGFNKLVKLLLETHGATIDALSLAKRTPLHYAAQNGQMEVCSTLLKMKADANATDVHGQTPLHLAAENDHSDVVKLFLKYRPELVTMANTNGMTCAHIAASKGSVAVIKELMRFNKNVVTTAKNRTSESTALHLAAGGGHKEVLQVLLNAGALATDENADGMTVIHLAGKHGHVHILEALKGQVSWRITSKKTGLSALHVAAHYGQVNFVREMLTKVPATVKSEMPGGTGDAALSGFSAESGLTPLHLAAQSGHEGLVRLLLNSPGVQADVSTNAQGAIPLHLAAQGGHTAVVSLLLSKSTTQLHLKDKRGRTALHLAAANGHIDMVALLLGQGADINACDKNGWTALHFSAKAGYLTVVKLLVEGAASPKFETKDGKVPICYAAAANHSDVLSYLMRKDHNTQHLMDDKKFVFDLMVCGKMNNNKCIEEFILLSPAPVDTAAKMSKNFRLLAIKEKERSRDLTSAGNYCEFMATELLAIAASANSAGTLLKAVDCHGTQFLDVLIEHEQKEVVSHPAVQKYLSDVWVGNLRWATWKIVMLFMAFLFIPIVWLIFSLPLKHRFNKVPIIKFMAYLVSHLYLMILFSLTVVLPLVPIWQSGSLIPHWYEWLLLAWLSGLLVSELTNPGDRGGLGWIKVISIGLSSIGIFVHVIAFAFDTENRLLMLYIRNQFFACALLMSFVQLLDFLSFHHLFGPWAIIIRDLLKDLTRFLVILLIFITGFTLHLSAIYQPVYSPVSENAALGTGVGNGEPETFMTPIDTFELLFFSLFGLVDPDSLPTTYRSPFWVISLAKIVFGIYMMVTLIVLINLLIAMMSDTYQRIQQQSDMEWKFGRAKLIRNMNKTSATPSPLNLFTKLITYCRVAYKHRGKLCSGQSQDYVHEDDDLDNVSDSRSVDLLAHNSVSWLRNVVRRNTQVAPEGGFLRVGGHHGPQRLEDVVDWLMVVKKYLSMQGIEDTDHSLPEEEDGDKNGDLTGNMIYKMGGAQDSKEKSNRKHKS</sequence>
<feature type="compositionally biased region" description="Basic and acidic residues" evidence="11">
    <location>
        <begin position="1"/>
        <end position="20"/>
    </location>
</feature>
<feature type="repeat" description="ANK" evidence="10">
    <location>
        <begin position="1033"/>
        <end position="1065"/>
    </location>
</feature>
<feature type="repeat" description="ANK" evidence="10">
    <location>
        <begin position="780"/>
        <end position="812"/>
    </location>
</feature>
<feature type="repeat" description="ANK" evidence="10">
    <location>
        <begin position="148"/>
        <end position="180"/>
    </location>
</feature>
<feature type="repeat" description="ANK" evidence="10">
    <location>
        <begin position="388"/>
        <end position="420"/>
    </location>
</feature>
<proteinExistence type="predicted"/>
<evidence type="ECO:0000256" key="12">
    <source>
        <dbReference type="SAM" id="Phobius"/>
    </source>
</evidence>
<feature type="repeat" description="ANK" evidence="10">
    <location>
        <begin position="713"/>
        <end position="735"/>
    </location>
</feature>
<dbReference type="PANTHER" id="PTHR24198">
    <property type="entry name" value="ANKYRIN REPEAT AND PROTEIN KINASE DOMAIN-CONTAINING PROTEIN"/>
    <property type="match status" value="1"/>
</dbReference>
<reference evidence="14 15" key="1">
    <citation type="journal article" date="2017" name="Nat. Ecol. Evol.">
        <title>Scallop genome provides insights into evolution of bilaterian karyotype and development.</title>
        <authorList>
            <person name="Wang S."/>
            <person name="Zhang J."/>
            <person name="Jiao W."/>
            <person name="Li J."/>
            <person name="Xun X."/>
            <person name="Sun Y."/>
            <person name="Guo X."/>
            <person name="Huan P."/>
            <person name="Dong B."/>
            <person name="Zhang L."/>
            <person name="Hu X."/>
            <person name="Sun X."/>
            <person name="Wang J."/>
            <person name="Zhao C."/>
            <person name="Wang Y."/>
            <person name="Wang D."/>
            <person name="Huang X."/>
            <person name="Wang R."/>
            <person name="Lv J."/>
            <person name="Li Y."/>
            <person name="Zhang Z."/>
            <person name="Liu B."/>
            <person name="Lu W."/>
            <person name="Hui Y."/>
            <person name="Liang J."/>
            <person name="Zhou Z."/>
            <person name="Hou R."/>
            <person name="Li X."/>
            <person name="Liu Y."/>
            <person name="Li H."/>
            <person name="Ning X."/>
            <person name="Lin Y."/>
            <person name="Zhao L."/>
            <person name="Xing Q."/>
            <person name="Dou J."/>
            <person name="Li Y."/>
            <person name="Mao J."/>
            <person name="Guo H."/>
            <person name="Dou H."/>
            <person name="Li T."/>
            <person name="Mu C."/>
            <person name="Jiang W."/>
            <person name="Fu Q."/>
            <person name="Fu X."/>
            <person name="Miao Y."/>
            <person name="Liu J."/>
            <person name="Yu Q."/>
            <person name="Li R."/>
            <person name="Liao H."/>
            <person name="Li X."/>
            <person name="Kong Y."/>
            <person name="Jiang Z."/>
            <person name="Chourrout D."/>
            <person name="Li R."/>
            <person name="Bao Z."/>
        </authorList>
    </citation>
    <scope>NUCLEOTIDE SEQUENCE [LARGE SCALE GENOMIC DNA]</scope>
    <source>
        <strain evidence="14 15">PY_sf001</strain>
    </source>
</reference>
<feature type="transmembrane region" description="Helical" evidence="12">
    <location>
        <begin position="1329"/>
        <end position="1348"/>
    </location>
</feature>
<dbReference type="SUPFAM" id="SSF48403">
    <property type="entry name" value="Ankyrin repeat"/>
    <property type="match status" value="4"/>
</dbReference>
<dbReference type="Proteomes" id="UP000242188">
    <property type="component" value="Unassembled WGS sequence"/>
</dbReference>
<feature type="repeat" description="ANK" evidence="10">
    <location>
        <begin position="288"/>
        <end position="320"/>
    </location>
</feature>
<feature type="region of interest" description="Disordered" evidence="11">
    <location>
        <begin position="1677"/>
        <end position="1718"/>
    </location>
</feature>
<evidence type="ECO:0000256" key="5">
    <source>
        <dbReference type="ARBA" id="ARBA00022989"/>
    </source>
</evidence>
<feature type="repeat" description="ANK" evidence="10">
    <location>
        <begin position="455"/>
        <end position="488"/>
    </location>
</feature>
<dbReference type="GO" id="GO:0016020">
    <property type="term" value="C:membrane"/>
    <property type="evidence" value="ECO:0007669"/>
    <property type="project" value="UniProtKB-SubCell"/>
</dbReference>
<dbReference type="Pfam" id="PF12796">
    <property type="entry name" value="Ank_2"/>
    <property type="match status" value="8"/>
</dbReference>
<comment type="caution">
    <text evidence="14">The sequence shown here is derived from an EMBL/GenBank/DDBJ whole genome shotgun (WGS) entry which is preliminary data.</text>
</comment>
<dbReference type="SMART" id="SM00248">
    <property type="entry name" value="ANK"/>
    <property type="match status" value="29"/>
</dbReference>
<keyword evidence="7" id="KW-0406">Ion transport</keyword>
<feature type="repeat" description="ANK" evidence="10">
    <location>
        <begin position="1066"/>
        <end position="1098"/>
    </location>
</feature>
<comment type="subcellular location">
    <subcellularLocation>
        <location evidence="1">Membrane</location>
        <topology evidence="1">Multi-pass membrane protein</topology>
    </subcellularLocation>
</comment>
<evidence type="ECO:0000256" key="9">
    <source>
        <dbReference type="ARBA" id="ARBA00023303"/>
    </source>
</evidence>
<dbReference type="OrthoDB" id="195446at2759"/>
<evidence type="ECO:0000256" key="11">
    <source>
        <dbReference type="SAM" id="MobiDB-lite"/>
    </source>
</evidence>
<feature type="repeat" description="ANK" evidence="10">
    <location>
        <begin position="255"/>
        <end position="287"/>
    </location>
</feature>
<keyword evidence="9" id="KW-0407">Ion channel</keyword>
<organism evidence="14 15">
    <name type="scientific">Mizuhopecten yessoensis</name>
    <name type="common">Japanese scallop</name>
    <name type="synonym">Patinopecten yessoensis</name>
    <dbReference type="NCBI Taxonomy" id="6573"/>
    <lineage>
        <taxon>Eukaryota</taxon>
        <taxon>Metazoa</taxon>
        <taxon>Spiralia</taxon>
        <taxon>Lophotrochozoa</taxon>
        <taxon>Mollusca</taxon>
        <taxon>Bivalvia</taxon>
        <taxon>Autobranchia</taxon>
        <taxon>Pteriomorphia</taxon>
        <taxon>Pectinida</taxon>
        <taxon>Pectinoidea</taxon>
        <taxon>Pectinidae</taxon>
        <taxon>Mizuhopecten</taxon>
    </lineage>
</organism>
<feature type="repeat" description="ANK" evidence="10">
    <location>
        <begin position="522"/>
        <end position="544"/>
    </location>
</feature>
<feature type="repeat" description="ANK" evidence="10">
    <location>
        <begin position="747"/>
        <end position="779"/>
    </location>
</feature>
<evidence type="ECO:0000256" key="4">
    <source>
        <dbReference type="ARBA" id="ARBA00022737"/>
    </source>
</evidence>
<keyword evidence="4" id="KW-0677">Repeat</keyword>
<evidence type="ECO:0000256" key="2">
    <source>
        <dbReference type="ARBA" id="ARBA00022448"/>
    </source>
</evidence>
<dbReference type="PROSITE" id="PS50297">
    <property type="entry name" value="ANK_REP_REGION"/>
    <property type="match status" value="18"/>
</dbReference>
<dbReference type="InterPro" id="IPR005821">
    <property type="entry name" value="Ion_trans_dom"/>
</dbReference>
<feature type="repeat" description="ANK" evidence="10">
    <location>
        <begin position="964"/>
        <end position="986"/>
    </location>
</feature>
<keyword evidence="5 12" id="KW-1133">Transmembrane helix</keyword>
<feature type="transmembrane region" description="Helical" evidence="12">
    <location>
        <begin position="1360"/>
        <end position="1379"/>
    </location>
</feature>
<evidence type="ECO:0000313" key="15">
    <source>
        <dbReference type="Proteomes" id="UP000242188"/>
    </source>
</evidence>
<protein>
    <submittedName>
        <fullName evidence="14">Ankyrin-1</fullName>
    </submittedName>
</protein>
<name>A0A210QIK2_MIZYE</name>
<keyword evidence="6 10" id="KW-0040">ANK repeat</keyword>
<feature type="domain" description="Ion transport" evidence="13">
    <location>
        <begin position="1358"/>
        <end position="1548"/>
    </location>
</feature>
<dbReference type="Pfam" id="PF00520">
    <property type="entry name" value="Ion_trans"/>
    <property type="match status" value="1"/>
</dbReference>
<keyword evidence="2" id="KW-0813">Transport</keyword>
<keyword evidence="8 12" id="KW-0472">Membrane</keyword>
<evidence type="ECO:0000256" key="6">
    <source>
        <dbReference type="ARBA" id="ARBA00023043"/>
    </source>
</evidence>
<dbReference type="PROSITE" id="PS50088">
    <property type="entry name" value="ANK_REPEAT"/>
    <property type="match status" value="20"/>
</dbReference>
<feature type="region of interest" description="Disordered" evidence="11">
    <location>
        <begin position="1"/>
        <end position="74"/>
    </location>
</feature>
<feature type="repeat" description="ANK" evidence="10">
    <location>
        <begin position="355"/>
        <end position="387"/>
    </location>
</feature>
<dbReference type="InterPro" id="IPR002110">
    <property type="entry name" value="Ankyrin_rpt"/>
</dbReference>
<dbReference type="InterPro" id="IPR036770">
    <property type="entry name" value="Ankyrin_rpt-contain_sf"/>
</dbReference>
<dbReference type="Pfam" id="PF00023">
    <property type="entry name" value="Ank"/>
    <property type="match status" value="2"/>
</dbReference>
<dbReference type="Gene3D" id="1.25.40.20">
    <property type="entry name" value="Ankyrin repeat-containing domain"/>
    <property type="match status" value="10"/>
</dbReference>
<evidence type="ECO:0000313" key="14">
    <source>
        <dbReference type="EMBL" id="OWF48618.1"/>
    </source>
</evidence>
<evidence type="ECO:0000256" key="10">
    <source>
        <dbReference type="PROSITE-ProRule" id="PRU00023"/>
    </source>
</evidence>
<keyword evidence="3 12" id="KW-0812">Transmembrane</keyword>
<feature type="transmembrane region" description="Helical" evidence="12">
    <location>
        <begin position="1294"/>
        <end position="1317"/>
    </location>
</feature>
<evidence type="ECO:0000256" key="1">
    <source>
        <dbReference type="ARBA" id="ARBA00004141"/>
    </source>
</evidence>
<evidence type="ECO:0000256" key="8">
    <source>
        <dbReference type="ARBA" id="ARBA00023136"/>
    </source>
</evidence>
<feature type="transmembrane region" description="Helical" evidence="12">
    <location>
        <begin position="1508"/>
        <end position="1534"/>
    </location>
</feature>
<feature type="transmembrane region" description="Helical" evidence="12">
    <location>
        <begin position="1261"/>
        <end position="1282"/>
    </location>
</feature>
<dbReference type="PRINTS" id="PR01415">
    <property type="entry name" value="ANKYRIN"/>
</dbReference>
<evidence type="ECO:0000259" key="13">
    <source>
        <dbReference type="Pfam" id="PF00520"/>
    </source>
</evidence>
<feature type="compositionally biased region" description="Polar residues" evidence="11">
    <location>
        <begin position="60"/>
        <end position="74"/>
    </location>
</feature>
<dbReference type="EMBL" id="NEDP02003460">
    <property type="protein sequence ID" value="OWF48618.1"/>
    <property type="molecule type" value="Genomic_DNA"/>
</dbReference>
<feature type="transmembrane region" description="Helical" evidence="12">
    <location>
        <begin position="1433"/>
        <end position="1452"/>
    </location>
</feature>